<accession>A0A8H9L7X4</accession>
<dbReference type="EMBL" id="BMQG01000028">
    <property type="protein sequence ID" value="GGM59266.1"/>
    <property type="molecule type" value="Genomic_DNA"/>
</dbReference>
<feature type="region of interest" description="Disordered" evidence="1">
    <location>
        <begin position="23"/>
        <end position="48"/>
    </location>
</feature>
<keyword evidence="3" id="KW-1185">Reference proteome</keyword>
<name>A0A8H9L7X4_9DEIO</name>
<evidence type="ECO:0000256" key="1">
    <source>
        <dbReference type="SAM" id="MobiDB-lite"/>
    </source>
</evidence>
<keyword evidence="2" id="KW-0378">Hydrolase</keyword>
<organism evidence="2 3">
    <name type="scientific">Deinococcus arenae</name>
    <dbReference type="NCBI Taxonomy" id="1452751"/>
    <lineage>
        <taxon>Bacteria</taxon>
        <taxon>Thermotogati</taxon>
        <taxon>Deinococcota</taxon>
        <taxon>Deinococci</taxon>
        <taxon>Deinococcales</taxon>
        <taxon>Deinococcaceae</taxon>
        <taxon>Deinococcus</taxon>
    </lineage>
</organism>
<dbReference type="SUPFAM" id="SSF53474">
    <property type="entry name" value="alpha/beta-Hydrolases"/>
    <property type="match status" value="1"/>
</dbReference>
<dbReference type="RefSeq" id="WP_155300404.1">
    <property type="nucleotide sequence ID" value="NZ_BMQG01000028.1"/>
</dbReference>
<dbReference type="InterPro" id="IPR029058">
    <property type="entry name" value="AB_hydrolase_fold"/>
</dbReference>
<evidence type="ECO:0000313" key="2">
    <source>
        <dbReference type="EMBL" id="GGM59266.1"/>
    </source>
</evidence>
<comment type="caution">
    <text evidence="2">The sequence shown here is derived from an EMBL/GenBank/DDBJ whole genome shotgun (WGS) entry which is preliminary data.</text>
</comment>
<protein>
    <submittedName>
        <fullName evidence="2">Alpha/beta hydrolase</fullName>
    </submittedName>
</protein>
<evidence type="ECO:0000313" key="3">
    <source>
        <dbReference type="Proteomes" id="UP000600547"/>
    </source>
</evidence>
<proteinExistence type="predicted"/>
<gene>
    <name evidence="2" type="ORF">GCM10008956_38600</name>
</gene>
<dbReference type="Gene3D" id="3.40.50.1820">
    <property type="entry name" value="alpha/beta hydrolase"/>
    <property type="match status" value="1"/>
</dbReference>
<dbReference type="GO" id="GO:0016787">
    <property type="term" value="F:hydrolase activity"/>
    <property type="evidence" value="ECO:0007669"/>
    <property type="project" value="UniProtKB-KW"/>
</dbReference>
<sequence length="276" mass="28970">MSIPPPSTLIVLLALTLAQRPPATPPTAGWTVEPDGRASRPIPDPQGAAQLVVPPRCRQARCALVIVSHGRGGQALDGVTHPPFDTLVDAIDVQGYVLLLSNDGGRETWGSPGALAYIKRVYQAARPHYQGNGRLYTLGISMGGLPATLTAYRQTLGVPVQATALVAGRVNLKDAVRTSQRRGQSVRRAYGGGSLSGHDPVNDFAQFSGRLTPLLTVVSPQDTAVPSAANGERLAALARRAGADVQVVQVRGPHLSGGYMNASIGRQIGEFFSAHP</sequence>
<reference evidence="3" key="1">
    <citation type="journal article" date="2019" name="Int. J. Syst. Evol. Microbiol.">
        <title>The Global Catalogue of Microorganisms (GCM) 10K type strain sequencing project: providing services to taxonomists for standard genome sequencing and annotation.</title>
        <authorList>
            <consortium name="The Broad Institute Genomics Platform"/>
            <consortium name="The Broad Institute Genome Sequencing Center for Infectious Disease"/>
            <person name="Wu L."/>
            <person name="Ma J."/>
        </authorList>
    </citation>
    <scope>NUCLEOTIDE SEQUENCE [LARGE SCALE GENOMIC DNA]</scope>
    <source>
        <strain evidence="3">JCM 31047</strain>
    </source>
</reference>
<dbReference type="AlphaFoldDB" id="A0A8H9L7X4"/>
<dbReference type="Proteomes" id="UP000600547">
    <property type="component" value="Unassembled WGS sequence"/>
</dbReference>